<accession>A0ABV5IVV1</accession>
<proteinExistence type="predicted"/>
<evidence type="ECO:0000313" key="2">
    <source>
        <dbReference type="Proteomes" id="UP001589647"/>
    </source>
</evidence>
<evidence type="ECO:0000313" key="1">
    <source>
        <dbReference type="EMBL" id="MFB9208689.1"/>
    </source>
</evidence>
<dbReference type="RefSeq" id="WP_229823988.1">
    <property type="nucleotide sequence ID" value="NZ_BMRC01000005.1"/>
</dbReference>
<organism evidence="1 2">
    <name type="scientific">Nonomuraea spiralis</name>
    <dbReference type="NCBI Taxonomy" id="46182"/>
    <lineage>
        <taxon>Bacteria</taxon>
        <taxon>Bacillati</taxon>
        <taxon>Actinomycetota</taxon>
        <taxon>Actinomycetes</taxon>
        <taxon>Streptosporangiales</taxon>
        <taxon>Streptosporangiaceae</taxon>
        <taxon>Nonomuraea</taxon>
    </lineage>
</organism>
<dbReference type="EMBL" id="JBHMEI010000078">
    <property type="protein sequence ID" value="MFB9208689.1"/>
    <property type="molecule type" value="Genomic_DNA"/>
</dbReference>
<sequence length="314" mass="33696">MVIKAYKPDAFRHFTAEAAGLALGAGSGPRLLAVDTAYPLLVMEDLGEAPSLADALLGENPGTARAALLAWAVAYGRLAAETTGREDELAALRARYDRGEQQWGEDPALRAAAEALPGVLDALGVTTPPGLAAELAPIADLDKGPYPVYSPGDICPDNNLIFPGGMRLLDFEGAGYHSVFLDAVYTRMPFSTCWCVFRLPPAIQEEIESAYRSEVAKGHPDLLDDEVWRAGMRLGTIALTVQMTTLVPRVLAGDRPLHPTRQAPSMRQLLRHRWQALLADLPSDSAVAEAMRGLLAATEKWDCPALPPYPAFAG</sequence>
<comment type="caution">
    <text evidence="1">The sequence shown here is derived from an EMBL/GenBank/DDBJ whole genome shotgun (WGS) entry which is preliminary data.</text>
</comment>
<keyword evidence="2" id="KW-1185">Reference proteome</keyword>
<name>A0ABV5IVV1_9ACTN</name>
<protein>
    <submittedName>
        <fullName evidence="1">Uncharacterized protein</fullName>
    </submittedName>
</protein>
<reference evidence="1 2" key="1">
    <citation type="submission" date="2024-09" db="EMBL/GenBank/DDBJ databases">
        <authorList>
            <person name="Sun Q."/>
            <person name="Mori K."/>
        </authorList>
    </citation>
    <scope>NUCLEOTIDE SEQUENCE [LARGE SCALE GENOMIC DNA]</scope>
    <source>
        <strain evidence="1 2">CCM 3426</strain>
    </source>
</reference>
<gene>
    <name evidence="1" type="ORF">ACFFV7_46430</name>
</gene>
<dbReference type="InterPro" id="IPR011009">
    <property type="entry name" value="Kinase-like_dom_sf"/>
</dbReference>
<dbReference type="SUPFAM" id="SSF56112">
    <property type="entry name" value="Protein kinase-like (PK-like)"/>
    <property type="match status" value="1"/>
</dbReference>
<dbReference type="Proteomes" id="UP001589647">
    <property type="component" value="Unassembled WGS sequence"/>
</dbReference>